<protein>
    <submittedName>
        <fullName evidence="1">Uncharacterized protein</fullName>
    </submittedName>
</protein>
<evidence type="ECO:0000313" key="2">
    <source>
        <dbReference type="Proteomes" id="UP000186878"/>
    </source>
</evidence>
<gene>
    <name evidence="1" type="ORF">BTW07_04285</name>
</gene>
<organism evidence="1 2">
    <name type="scientific">Salinicola socius</name>
    <dbReference type="NCBI Taxonomy" id="404433"/>
    <lineage>
        <taxon>Bacteria</taxon>
        <taxon>Pseudomonadati</taxon>
        <taxon>Pseudomonadota</taxon>
        <taxon>Gammaproteobacteria</taxon>
        <taxon>Oceanospirillales</taxon>
        <taxon>Halomonadaceae</taxon>
        <taxon>Salinicola</taxon>
    </lineage>
</organism>
<evidence type="ECO:0000313" key="1">
    <source>
        <dbReference type="EMBL" id="OLO05253.1"/>
    </source>
</evidence>
<dbReference type="Proteomes" id="UP000186878">
    <property type="component" value="Unassembled WGS sequence"/>
</dbReference>
<dbReference type="EMBL" id="MSDO01000004">
    <property type="protein sequence ID" value="OLO05253.1"/>
    <property type="molecule type" value="Genomic_DNA"/>
</dbReference>
<keyword evidence="2" id="KW-1185">Reference proteome</keyword>
<dbReference type="AlphaFoldDB" id="A0A1Q8SV31"/>
<proteinExistence type="predicted"/>
<sequence>MSRSLSCGRRPLVVDLCAIEGHAVSGYSQSFNTPHRRADDMATTDEKLDAILLMQAEILGRLEAMGVYRAVVTDKDPRVAALQAVGGTAMDRPSARVRAEIDGIVEKAAHWGRPSS</sequence>
<comment type="caution">
    <text evidence="1">The sequence shown here is derived from an EMBL/GenBank/DDBJ whole genome shotgun (WGS) entry which is preliminary data.</text>
</comment>
<accession>A0A1Q8SV31</accession>
<name>A0A1Q8SV31_9GAMM</name>
<reference evidence="1 2" key="1">
    <citation type="submission" date="2016-12" db="EMBL/GenBank/DDBJ databases">
        <title>Draft genome sequences of strains Salinicola socius SMB35, Salinicola sp. MH3R3-1 and Chromohalobacter sp. SMB17 from the Verkhnekamsk potash mining region of Russia.</title>
        <authorList>
            <person name="Mavrodi D.V."/>
            <person name="Olsson B.E."/>
            <person name="Korsakova E.S."/>
            <person name="Pyankova A."/>
            <person name="Mavrodi O.V."/>
            <person name="Plotnikova E.G."/>
        </authorList>
    </citation>
    <scope>NUCLEOTIDE SEQUENCE [LARGE SCALE GENOMIC DNA]</scope>
    <source>
        <strain evidence="1 2">SMB35</strain>
    </source>
</reference>